<dbReference type="AlphaFoldDB" id="A0A238HCU2"/>
<accession>A0A238HCU2</accession>
<evidence type="ECO:0000313" key="3">
    <source>
        <dbReference type="Proteomes" id="UP000198460"/>
    </source>
</evidence>
<protein>
    <submittedName>
        <fullName evidence="2">Uncharacterized protein</fullName>
    </submittedName>
</protein>
<proteinExistence type="predicted"/>
<dbReference type="EMBL" id="FXAN01000120">
    <property type="protein sequence ID" value="SMG02968.1"/>
    <property type="molecule type" value="Genomic_DNA"/>
</dbReference>
<gene>
    <name evidence="2" type="ORF">BSIN_5237</name>
</gene>
<organism evidence="2 3">
    <name type="scientific">Burkholderia singularis</name>
    <dbReference type="NCBI Taxonomy" id="1503053"/>
    <lineage>
        <taxon>Bacteria</taxon>
        <taxon>Pseudomonadati</taxon>
        <taxon>Pseudomonadota</taxon>
        <taxon>Betaproteobacteria</taxon>
        <taxon>Burkholderiales</taxon>
        <taxon>Burkholderiaceae</taxon>
        <taxon>Burkholderia</taxon>
        <taxon>pseudomallei group</taxon>
    </lineage>
</organism>
<evidence type="ECO:0000313" key="2">
    <source>
        <dbReference type="EMBL" id="SMG02968.1"/>
    </source>
</evidence>
<sequence>MHVRARIPTSAAPLGADFAIAAAYRNLARAAPAERTSNTASGDAHRRMPRQIRAPSMATIRL</sequence>
<reference evidence="2 3" key="1">
    <citation type="submission" date="2017-04" db="EMBL/GenBank/DDBJ databases">
        <authorList>
            <person name="Afonso C.L."/>
            <person name="Miller P.J."/>
            <person name="Scott M.A."/>
            <person name="Spackman E."/>
            <person name="Goraichik I."/>
            <person name="Dimitrov K.M."/>
            <person name="Suarez D.L."/>
            <person name="Swayne D.E."/>
        </authorList>
    </citation>
    <scope>NUCLEOTIDE SEQUENCE [LARGE SCALE GENOMIC DNA]</scope>
    <source>
        <strain evidence="2">LMG 28154</strain>
    </source>
</reference>
<dbReference type="Proteomes" id="UP000198460">
    <property type="component" value="Unassembled WGS sequence"/>
</dbReference>
<evidence type="ECO:0000256" key="1">
    <source>
        <dbReference type="SAM" id="MobiDB-lite"/>
    </source>
</evidence>
<name>A0A238HCU2_9BURK</name>
<feature type="region of interest" description="Disordered" evidence="1">
    <location>
        <begin position="30"/>
        <end position="62"/>
    </location>
</feature>